<feature type="compositionally biased region" description="Polar residues" evidence="1">
    <location>
        <begin position="67"/>
        <end position="78"/>
    </location>
</feature>
<reference evidence="3" key="2">
    <citation type="submission" date="2020-10" db="UniProtKB">
        <authorList>
            <consortium name="WormBaseParasite"/>
        </authorList>
    </citation>
    <scope>IDENTIFICATION</scope>
</reference>
<dbReference type="AlphaFoldDB" id="A0A7E4VGK4"/>
<evidence type="ECO:0000256" key="1">
    <source>
        <dbReference type="SAM" id="MobiDB-lite"/>
    </source>
</evidence>
<evidence type="ECO:0000313" key="2">
    <source>
        <dbReference type="Proteomes" id="UP000492821"/>
    </source>
</evidence>
<accession>A0A7E4VGK4</accession>
<name>A0A7E4VGK4_PANRE</name>
<protein>
    <submittedName>
        <fullName evidence="3">Transposase_23 domain-containing protein</fullName>
    </submittedName>
</protein>
<dbReference type="WBParaSite" id="Pan_g20878.t1">
    <property type="protein sequence ID" value="Pan_g20878.t1"/>
    <property type="gene ID" value="Pan_g20878"/>
</dbReference>
<sequence length="118" mass="13075">MKKDVENIHSSHLAPWQKLDAVRMFVIPQITFHLKGGWKFDVDPTPAGNPKSVEDNANGMEMRQRRNQPSNGQEARSSQGRRKTSESSLPKMQHSHDIGNKAAQCSGESIGEGPAPEQ</sequence>
<dbReference type="Proteomes" id="UP000492821">
    <property type="component" value="Unassembled WGS sequence"/>
</dbReference>
<reference evidence="2" key="1">
    <citation type="journal article" date="2013" name="Genetics">
        <title>The draft genome and transcriptome of Panagrellus redivivus are shaped by the harsh demands of a free-living lifestyle.</title>
        <authorList>
            <person name="Srinivasan J."/>
            <person name="Dillman A.R."/>
            <person name="Macchietto M.G."/>
            <person name="Heikkinen L."/>
            <person name="Lakso M."/>
            <person name="Fracchia K.M."/>
            <person name="Antoshechkin I."/>
            <person name="Mortazavi A."/>
            <person name="Wong G."/>
            <person name="Sternberg P.W."/>
        </authorList>
    </citation>
    <scope>NUCLEOTIDE SEQUENCE [LARGE SCALE GENOMIC DNA]</scope>
    <source>
        <strain evidence="2">MT8872</strain>
    </source>
</reference>
<feature type="region of interest" description="Disordered" evidence="1">
    <location>
        <begin position="36"/>
        <end position="118"/>
    </location>
</feature>
<organism evidence="2 3">
    <name type="scientific">Panagrellus redivivus</name>
    <name type="common">Microworm</name>
    <dbReference type="NCBI Taxonomy" id="6233"/>
    <lineage>
        <taxon>Eukaryota</taxon>
        <taxon>Metazoa</taxon>
        <taxon>Ecdysozoa</taxon>
        <taxon>Nematoda</taxon>
        <taxon>Chromadorea</taxon>
        <taxon>Rhabditida</taxon>
        <taxon>Tylenchina</taxon>
        <taxon>Panagrolaimomorpha</taxon>
        <taxon>Panagrolaimoidea</taxon>
        <taxon>Panagrolaimidae</taxon>
        <taxon>Panagrellus</taxon>
    </lineage>
</organism>
<proteinExistence type="predicted"/>
<keyword evidence="2" id="KW-1185">Reference proteome</keyword>
<evidence type="ECO:0000313" key="3">
    <source>
        <dbReference type="WBParaSite" id="Pan_g20878.t1"/>
    </source>
</evidence>